<dbReference type="PROSITE" id="PS51257">
    <property type="entry name" value="PROKAR_LIPOPROTEIN"/>
    <property type="match status" value="1"/>
</dbReference>
<organism evidence="6 7">
    <name type="scientific">Saccharopolyspora erythraea</name>
    <name type="common">Streptomyces erythraeus</name>
    <dbReference type="NCBI Taxonomy" id="1836"/>
    <lineage>
        <taxon>Bacteria</taxon>
        <taxon>Bacillati</taxon>
        <taxon>Actinomycetota</taxon>
        <taxon>Actinomycetes</taxon>
        <taxon>Pseudonocardiales</taxon>
        <taxon>Pseudonocardiaceae</taxon>
        <taxon>Saccharopolyspora</taxon>
    </lineage>
</organism>
<dbReference type="RefSeq" id="WP_009949629.1">
    <property type="nucleotide sequence ID" value="NZ_BAAAGS010000070.1"/>
</dbReference>
<dbReference type="SUPFAM" id="SSF117074">
    <property type="entry name" value="Hypothetical protein PA1324"/>
    <property type="match status" value="2"/>
</dbReference>
<proteinExistence type="predicted"/>
<evidence type="ECO:0000256" key="1">
    <source>
        <dbReference type="ARBA" id="ARBA00004613"/>
    </source>
</evidence>
<evidence type="ECO:0000313" key="6">
    <source>
        <dbReference type="EMBL" id="GAA0556428.1"/>
    </source>
</evidence>
<feature type="signal peptide" evidence="4">
    <location>
        <begin position="1"/>
        <end position="25"/>
    </location>
</feature>
<dbReference type="PANTHER" id="PTHR23303:SF15">
    <property type="entry name" value="COLOSSIN-A"/>
    <property type="match status" value="1"/>
</dbReference>
<evidence type="ECO:0000259" key="5">
    <source>
        <dbReference type="Pfam" id="PF17210"/>
    </source>
</evidence>
<evidence type="ECO:0000313" key="7">
    <source>
        <dbReference type="Proteomes" id="UP001500729"/>
    </source>
</evidence>
<gene>
    <name evidence="6" type="ORF">GCM10009533_62710</name>
</gene>
<dbReference type="InterPro" id="IPR013783">
    <property type="entry name" value="Ig-like_fold"/>
</dbReference>
<dbReference type="PANTHER" id="PTHR23303">
    <property type="entry name" value="CARBOXYPEPTIDASE REGULATORY REGION-CONTAINING"/>
    <property type="match status" value="1"/>
</dbReference>
<dbReference type="InterPro" id="IPR033764">
    <property type="entry name" value="Sdr_B"/>
</dbReference>
<feature type="domain" description="SD-repeat containing protein B" evidence="5">
    <location>
        <begin position="39"/>
        <end position="105"/>
    </location>
</feature>
<name>A0ABN1E082_SACER</name>
<protein>
    <recommendedName>
        <fullName evidence="5">SD-repeat containing protein B domain-containing protein</fullName>
    </recommendedName>
</protein>
<dbReference type="Pfam" id="PF17210">
    <property type="entry name" value="SdrD_B"/>
    <property type="match status" value="2"/>
</dbReference>
<reference evidence="6 7" key="1">
    <citation type="journal article" date="2019" name="Int. J. Syst. Evol. Microbiol.">
        <title>The Global Catalogue of Microorganisms (GCM) 10K type strain sequencing project: providing services to taxonomists for standard genome sequencing and annotation.</title>
        <authorList>
            <consortium name="The Broad Institute Genomics Platform"/>
            <consortium name="The Broad Institute Genome Sequencing Center for Infectious Disease"/>
            <person name="Wu L."/>
            <person name="Ma J."/>
        </authorList>
    </citation>
    <scope>NUCLEOTIDE SEQUENCE [LARGE SCALE GENOMIC DNA]</scope>
    <source>
        <strain evidence="6 7">JCM 10303</strain>
    </source>
</reference>
<evidence type="ECO:0000256" key="2">
    <source>
        <dbReference type="ARBA" id="ARBA00022525"/>
    </source>
</evidence>
<dbReference type="EMBL" id="BAAAGS010000070">
    <property type="protein sequence ID" value="GAA0556428.1"/>
    <property type="molecule type" value="Genomic_DNA"/>
</dbReference>
<comment type="caution">
    <text evidence="6">The sequence shown here is derived from an EMBL/GenBank/DDBJ whole genome shotgun (WGS) entry which is preliminary data.</text>
</comment>
<accession>A0ABN1E082</accession>
<evidence type="ECO:0000256" key="3">
    <source>
        <dbReference type="ARBA" id="ARBA00022729"/>
    </source>
</evidence>
<keyword evidence="3 4" id="KW-0732">Signal</keyword>
<dbReference type="InterPro" id="IPR051417">
    <property type="entry name" value="SDr/BOS_complex"/>
</dbReference>
<sequence>MVGRNGVLLLAGVLACSVAVFPAQAPSSAGTGAVAGLHYFDRNADGAWQPVEPGGGSAVGLYRMDGGRVATVGTEPGGEYLIEDVAPGRYRVGINPVGYQLTTASEVVVDVVAGATSRADFGKLGADITGVTWHDRNADGQRQADEPLLGDIRFWIGRWGGGTDATGHYALANQGTGTYPLRFVAPEGIRFSPKNAGAPATDSDADPSTGIATAVVALTDGRINQVPNLDIGLVAE</sequence>
<dbReference type="Proteomes" id="UP001500729">
    <property type="component" value="Unassembled WGS sequence"/>
</dbReference>
<feature type="chain" id="PRO_5046924882" description="SD-repeat containing protein B domain-containing protein" evidence="4">
    <location>
        <begin position="26"/>
        <end position="236"/>
    </location>
</feature>
<keyword evidence="7" id="KW-1185">Reference proteome</keyword>
<evidence type="ECO:0000256" key="4">
    <source>
        <dbReference type="SAM" id="SignalP"/>
    </source>
</evidence>
<keyword evidence="2" id="KW-0964">Secreted</keyword>
<dbReference type="Gene3D" id="2.60.40.10">
    <property type="entry name" value="Immunoglobulins"/>
    <property type="match status" value="2"/>
</dbReference>
<comment type="subcellular location">
    <subcellularLocation>
        <location evidence="1">Secreted</location>
    </subcellularLocation>
</comment>
<feature type="domain" description="SD-repeat containing protein B" evidence="5">
    <location>
        <begin position="130"/>
        <end position="232"/>
    </location>
</feature>